<dbReference type="EMBL" id="JABSTU010000001">
    <property type="protein sequence ID" value="KAH8039822.1"/>
    <property type="molecule type" value="Genomic_DNA"/>
</dbReference>
<keyword evidence="1" id="KW-0479">Metal-binding</keyword>
<organism evidence="7 8">
    <name type="scientific">Rhipicephalus microplus</name>
    <name type="common">Cattle tick</name>
    <name type="synonym">Boophilus microplus</name>
    <dbReference type="NCBI Taxonomy" id="6941"/>
    <lineage>
        <taxon>Eukaryota</taxon>
        <taxon>Metazoa</taxon>
        <taxon>Ecdysozoa</taxon>
        <taxon>Arthropoda</taxon>
        <taxon>Chelicerata</taxon>
        <taxon>Arachnida</taxon>
        <taxon>Acari</taxon>
        <taxon>Parasitiformes</taxon>
        <taxon>Ixodida</taxon>
        <taxon>Ixodoidea</taxon>
        <taxon>Ixodidae</taxon>
        <taxon>Rhipicephalinae</taxon>
        <taxon>Rhipicephalus</taxon>
        <taxon>Boophilus</taxon>
    </lineage>
</organism>
<evidence type="ECO:0000259" key="6">
    <source>
        <dbReference type="PROSITE" id="PS50950"/>
    </source>
</evidence>
<evidence type="ECO:0000256" key="2">
    <source>
        <dbReference type="ARBA" id="ARBA00022771"/>
    </source>
</evidence>
<name>A0A9J6EZ98_RHIMP</name>
<accession>A0A9J6EZ98</accession>
<dbReference type="Pfam" id="PF05485">
    <property type="entry name" value="THAP"/>
    <property type="match status" value="1"/>
</dbReference>
<sequence length="529" mass="59467">MPRCFVTGCRSGYDSTKSAAEKRHFFKPPADEVRLQLWRRAIPRSDKELTSSCAVCDLHFREEDIAKDYVHHVHGDVVLIPRGKWALNEDAVLIGLMAAAATYATPVAFRPIDTWPAALGIPQATTHDLLDSPSTSERCHLRIETSWMTKHRGTLPDPPTAGYKREPLNQCPLGHGALLGRHSLCSMYQVSYLCRCNCFRSSDDMLFRVSCPINGKWLIWTCYAVSRECMAAALNWSVLEGYDVASQTLLLLAGDIEQNPGPMSVPEREQISKIEEMLKVLQSGQVTVLEKLSGIAKTQDELRKKLDDVITKTNVIEKRLTTLEETEKKFADKLDDLENRSRRTNLVFFGIPDSHPKETWEESENLVKSVCTDVLKLENIAIERAHRLGAYKTERIRPIIASFSGSKSRESVLRNAYRFKGTSYSVSEDFSKAVQEKRRQLWKNYVNKKINKPVTDPTRAQGEAAVQGTMNDKMIVLNEFTGRATGLTSARPQPTDSTKETELASQAKCRDVNKRVTGSVGCYHPLTVS</sequence>
<dbReference type="InterPro" id="IPR006612">
    <property type="entry name" value="THAP_Znf"/>
</dbReference>
<dbReference type="VEuPathDB" id="VectorBase:LOC119173529"/>
<evidence type="ECO:0000256" key="5">
    <source>
        <dbReference type="PROSITE-ProRule" id="PRU00309"/>
    </source>
</evidence>
<dbReference type="InterPro" id="IPR004244">
    <property type="entry name" value="Transposase_22"/>
</dbReference>
<evidence type="ECO:0000256" key="1">
    <source>
        <dbReference type="ARBA" id="ARBA00022723"/>
    </source>
</evidence>
<dbReference type="Gene3D" id="3.30.70.1820">
    <property type="entry name" value="L1 transposable element, RRM domain"/>
    <property type="match status" value="1"/>
</dbReference>
<dbReference type="GO" id="GO:0003677">
    <property type="term" value="F:DNA binding"/>
    <property type="evidence" value="ECO:0007669"/>
    <property type="project" value="UniProtKB-UniRule"/>
</dbReference>
<reference evidence="7" key="2">
    <citation type="submission" date="2021-09" db="EMBL/GenBank/DDBJ databases">
        <authorList>
            <person name="Jia N."/>
            <person name="Wang J."/>
            <person name="Shi W."/>
            <person name="Du L."/>
            <person name="Sun Y."/>
            <person name="Zhan W."/>
            <person name="Jiang J."/>
            <person name="Wang Q."/>
            <person name="Zhang B."/>
            <person name="Ji P."/>
            <person name="Sakyi L.B."/>
            <person name="Cui X."/>
            <person name="Yuan T."/>
            <person name="Jiang B."/>
            <person name="Yang W."/>
            <person name="Lam T.T.-Y."/>
            <person name="Chang Q."/>
            <person name="Ding S."/>
            <person name="Wang X."/>
            <person name="Zhu J."/>
            <person name="Ruan X."/>
            <person name="Zhao L."/>
            <person name="Wei J."/>
            <person name="Que T."/>
            <person name="Du C."/>
            <person name="Cheng J."/>
            <person name="Dai P."/>
            <person name="Han X."/>
            <person name="Huang E."/>
            <person name="Gao Y."/>
            <person name="Liu J."/>
            <person name="Shao H."/>
            <person name="Ye R."/>
            <person name="Li L."/>
            <person name="Wei W."/>
            <person name="Wang X."/>
            <person name="Wang C."/>
            <person name="Huo Q."/>
            <person name="Li W."/>
            <person name="Guo W."/>
            <person name="Chen H."/>
            <person name="Chen S."/>
            <person name="Zhou L."/>
            <person name="Zhou L."/>
            <person name="Ni X."/>
            <person name="Tian J."/>
            <person name="Zhou Y."/>
            <person name="Sheng Y."/>
            <person name="Liu T."/>
            <person name="Pan Y."/>
            <person name="Xia L."/>
            <person name="Li J."/>
            <person name="Zhao F."/>
            <person name="Cao W."/>
        </authorList>
    </citation>
    <scope>NUCLEOTIDE SEQUENCE</scope>
    <source>
        <strain evidence="7">Rmic-2018</strain>
        <tissue evidence="7">Larvae</tissue>
    </source>
</reference>
<keyword evidence="8" id="KW-1185">Reference proteome</keyword>
<protein>
    <recommendedName>
        <fullName evidence="6">THAP-type domain-containing protein</fullName>
    </recommendedName>
</protein>
<evidence type="ECO:0000313" key="8">
    <source>
        <dbReference type="Proteomes" id="UP000821866"/>
    </source>
</evidence>
<dbReference type="Proteomes" id="UP000821866">
    <property type="component" value="Chromosome 1"/>
</dbReference>
<proteinExistence type="predicted"/>
<evidence type="ECO:0000256" key="4">
    <source>
        <dbReference type="ARBA" id="ARBA00023125"/>
    </source>
</evidence>
<keyword evidence="3" id="KW-0862">Zinc</keyword>
<dbReference type="PANTHER" id="PTHR11505">
    <property type="entry name" value="L1 TRANSPOSABLE ELEMENT-RELATED"/>
    <property type="match status" value="1"/>
</dbReference>
<feature type="domain" description="THAP-type" evidence="6">
    <location>
        <begin position="1"/>
        <end position="84"/>
    </location>
</feature>
<dbReference type="PROSITE" id="PS50950">
    <property type="entry name" value="ZF_THAP"/>
    <property type="match status" value="1"/>
</dbReference>
<keyword evidence="2 5" id="KW-0863">Zinc-finger</keyword>
<evidence type="ECO:0000313" key="7">
    <source>
        <dbReference type="EMBL" id="KAH8039822.1"/>
    </source>
</evidence>
<reference evidence="7" key="1">
    <citation type="journal article" date="2020" name="Cell">
        <title>Large-Scale Comparative Analyses of Tick Genomes Elucidate Their Genetic Diversity and Vector Capacities.</title>
        <authorList>
            <consortium name="Tick Genome and Microbiome Consortium (TIGMIC)"/>
            <person name="Jia N."/>
            <person name="Wang J."/>
            <person name="Shi W."/>
            <person name="Du L."/>
            <person name="Sun Y."/>
            <person name="Zhan W."/>
            <person name="Jiang J.F."/>
            <person name="Wang Q."/>
            <person name="Zhang B."/>
            <person name="Ji P."/>
            <person name="Bell-Sakyi L."/>
            <person name="Cui X.M."/>
            <person name="Yuan T.T."/>
            <person name="Jiang B.G."/>
            <person name="Yang W.F."/>
            <person name="Lam T.T."/>
            <person name="Chang Q.C."/>
            <person name="Ding S.J."/>
            <person name="Wang X.J."/>
            <person name="Zhu J.G."/>
            <person name="Ruan X.D."/>
            <person name="Zhao L."/>
            <person name="Wei J.T."/>
            <person name="Ye R.Z."/>
            <person name="Que T.C."/>
            <person name="Du C.H."/>
            <person name="Zhou Y.H."/>
            <person name="Cheng J.X."/>
            <person name="Dai P.F."/>
            <person name="Guo W.B."/>
            <person name="Han X.H."/>
            <person name="Huang E.J."/>
            <person name="Li L.F."/>
            <person name="Wei W."/>
            <person name="Gao Y.C."/>
            <person name="Liu J.Z."/>
            <person name="Shao H.Z."/>
            <person name="Wang X."/>
            <person name="Wang C.C."/>
            <person name="Yang T.C."/>
            <person name="Huo Q.B."/>
            <person name="Li W."/>
            <person name="Chen H.Y."/>
            <person name="Chen S.E."/>
            <person name="Zhou L.G."/>
            <person name="Ni X.B."/>
            <person name="Tian J.H."/>
            <person name="Sheng Y."/>
            <person name="Liu T."/>
            <person name="Pan Y.S."/>
            <person name="Xia L.Y."/>
            <person name="Li J."/>
            <person name="Zhao F."/>
            <person name="Cao W.C."/>
        </authorList>
    </citation>
    <scope>NUCLEOTIDE SEQUENCE</scope>
    <source>
        <strain evidence="7">Rmic-2018</strain>
    </source>
</reference>
<keyword evidence="4 5" id="KW-0238">DNA-binding</keyword>
<comment type="caution">
    <text evidence="7">The sequence shown here is derived from an EMBL/GenBank/DDBJ whole genome shotgun (WGS) entry which is preliminary data.</text>
</comment>
<dbReference type="SUPFAM" id="SSF57716">
    <property type="entry name" value="Glucocorticoid receptor-like (DNA-binding domain)"/>
    <property type="match status" value="1"/>
</dbReference>
<evidence type="ECO:0000256" key="3">
    <source>
        <dbReference type="ARBA" id="ARBA00022833"/>
    </source>
</evidence>
<dbReference type="AlphaFoldDB" id="A0A9J6EZ98"/>
<gene>
    <name evidence="7" type="ORF">HPB51_009078</name>
</gene>
<dbReference type="GO" id="GO:0008270">
    <property type="term" value="F:zinc ion binding"/>
    <property type="evidence" value="ECO:0007669"/>
    <property type="project" value="UniProtKB-KW"/>
</dbReference>